<organism evidence="2 3">
    <name type="scientific">Burkholderia paludis</name>
    <dbReference type="NCBI Taxonomy" id="1506587"/>
    <lineage>
        <taxon>Bacteria</taxon>
        <taxon>Pseudomonadati</taxon>
        <taxon>Pseudomonadota</taxon>
        <taxon>Betaproteobacteria</taxon>
        <taxon>Burkholderiales</taxon>
        <taxon>Burkholderiaceae</taxon>
        <taxon>Burkholderia</taxon>
        <taxon>Burkholderia cepacia complex</taxon>
    </lineage>
</organism>
<gene>
    <name evidence="2" type="ORF">BPA30113_07451</name>
</gene>
<dbReference type="InterPro" id="IPR014983">
    <property type="entry name" value="GAD-rel"/>
</dbReference>
<accession>A0A6P2SVC7</accession>
<evidence type="ECO:0000313" key="2">
    <source>
        <dbReference type="EMBL" id="VWC47667.1"/>
    </source>
</evidence>
<protein>
    <recommendedName>
        <fullName evidence="1">GAD-related domain-containing protein</fullName>
    </recommendedName>
</protein>
<dbReference type="Pfam" id="PF08887">
    <property type="entry name" value="GAD-like"/>
    <property type="match status" value="1"/>
</dbReference>
<dbReference type="RefSeq" id="WP_034200459.1">
    <property type="nucleotide sequence ID" value="NZ_CABVQD010000059.1"/>
</dbReference>
<dbReference type="AlphaFoldDB" id="A0A6P2SVC7"/>
<sequence>MSFFRRLALHRFVQSHPPSRHVSPAPRDLVSAYSGILPASLLQLWRTKGLGLYGSLQLALIDPGQWQATLDRWIISPPGSVRRIPIALLPFGTLLYYRKLTAIDEDVAYIDPVSKQTGDLAWSLDDCFNKILCEPASLHSIVSPVLIRSARETCQTLEPGEVYEVEQVSLSMQMLRIEKVNALELHRRLRDAVELHSSAAKRPATVLDALPDEYRSRFEEMVSERDLVGLYLSSYLDWHRLLALQSNGLYDLLLWEIQDKTFARVNVRTYSGVYTTQRSSDGDDGVTLDIALEHNSSGGDADDDQLIAMYSNGTTFLLRANELEDMATAIGGRNLMGRSESYFRKVTLSDAFVEEQADGRVAPPFDDFPKALQALIHVEPLRATITHVDIPNPDEEEEGEGAVMCTLDLGSEDGLRMNMPLYSPEHSGRNLEGWVWRMTPHACGAGVSYRRGVDGTIENGPKVGDVLVTRAPGWQT</sequence>
<reference evidence="2 3" key="1">
    <citation type="submission" date="2019-09" db="EMBL/GenBank/DDBJ databases">
        <authorList>
            <person name="Depoorter E."/>
        </authorList>
    </citation>
    <scope>NUCLEOTIDE SEQUENCE [LARGE SCALE GENOMIC DNA]</scope>
    <source>
        <strain evidence="2">LMG 30113</strain>
    </source>
</reference>
<evidence type="ECO:0000259" key="1">
    <source>
        <dbReference type="Pfam" id="PF08887"/>
    </source>
</evidence>
<evidence type="ECO:0000313" key="3">
    <source>
        <dbReference type="Proteomes" id="UP000494330"/>
    </source>
</evidence>
<dbReference type="Proteomes" id="UP000494330">
    <property type="component" value="Unassembled WGS sequence"/>
</dbReference>
<proteinExistence type="predicted"/>
<feature type="domain" description="GAD-related" evidence="1">
    <location>
        <begin position="11"/>
        <end position="98"/>
    </location>
</feature>
<keyword evidence="3" id="KW-1185">Reference proteome</keyword>
<dbReference type="EMBL" id="CABVQD010000059">
    <property type="protein sequence ID" value="VWC47667.1"/>
    <property type="molecule type" value="Genomic_DNA"/>
</dbReference>
<name>A0A6P2SVC7_9BURK</name>